<keyword evidence="3" id="KW-1185">Reference proteome</keyword>
<keyword evidence="1" id="KW-0812">Transmembrane</keyword>
<proteinExistence type="predicted"/>
<sequence length="173" mass="19468">MITTTKIRNALLASFVNVHITGLAFVSLMNDSVKEGSTMVAEGGTCVSVHHKLMLRPRIVRIDSFVNTRALKSDELMAPFMNHETTNLALVSLFSKTPDEIFAVAAERRLFEKSRNETMIFDANDIFLFQGPFPGPGFKRRRPETVIIKPHLFPIGHLVFGLLGYLHSILREK</sequence>
<organism evidence="2 3">
    <name type="scientific">Stegodyphus mimosarum</name>
    <name type="common">African social velvet spider</name>
    <dbReference type="NCBI Taxonomy" id="407821"/>
    <lineage>
        <taxon>Eukaryota</taxon>
        <taxon>Metazoa</taxon>
        <taxon>Ecdysozoa</taxon>
        <taxon>Arthropoda</taxon>
        <taxon>Chelicerata</taxon>
        <taxon>Arachnida</taxon>
        <taxon>Araneae</taxon>
        <taxon>Araneomorphae</taxon>
        <taxon>Entelegynae</taxon>
        <taxon>Eresoidea</taxon>
        <taxon>Eresidae</taxon>
        <taxon>Stegodyphus</taxon>
    </lineage>
</organism>
<feature type="transmembrane region" description="Helical" evidence="1">
    <location>
        <begin position="12"/>
        <end position="29"/>
    </location>
</feature>
<dbReference type="Proteomes" id="UP000054359">
    <property type="component" value="Unassembled WGS sequence"/>
</dbReference>
<name>A0A087UE64_STEMI</name>
<gene>
    <name evidence="2" type="ORF">X975_17358</name>
</gene>
<evidence type="ECO:0000256" key="1">
    <source>
        <dbReference type="SAM" id="Phobius"/>
    </source>
</evidence>
<accession>A0A087UE64</accession>
<reference evidence="2 3" key="1">
    <citation type="submission" date="2013-11" db="EMBL/GenBank/DDBJ databases">
        <title>Genome sequencing of Stegodyphus mimosarum.</title>
        <authorList>
            <person name="Bechsgaard J."/>
        </authorList>
    </citation>
    <scope>NUCLEOTIDE SEQUENCE [LARGE SCALE GENOMIC DNA]</scope>
</reference>
<dbReference type="AlphaFoldDB" id="A0A087UE64"/>
<keyword evidence="1" id="KW-1133">Transmembrane helix</keyword>
<protein>
    <submittedName>
        <fullName evidence="2">Uncharacterized protein</fullName>
    </submittedName>
</protein>
<evidence type="ECO:0000313" key="2">
    <source>
        <dbReference type="EMBL" id="KFM75653.1"/>
    </source>
</evidence>
<feature type="non-terminal residue" evidence="2">
    <location>
        <position position="173"/>
    </location>
</feature>
<dbReference type="EMBL" id="KK119411">
    <property type="protein sequence ID" value="KFM75653.1"/>
    <property type="molecule type" value="Genomic_DNA"/>
</dbReference>
<keyword evidence="1" id="KW-0472">Membrane</keyword>
<evidence type="ECO:0000313" key="3">
    <source>
        <dbReference type="Proteomes" id="UP000054359"/>
    </source>
</evidence>